<evidence type="ECO:0000256" key="1">
    <source>
        <dbReference type="ARBA" id="ARBA00006484"/>
    </source>
</evidence>
<evidence type="ECO:0000313" key="5">
    <source>
        <dbReference type="Proteomes" id="UP000799770"/>
    </source>
</evidence>
<protein>
    <submittedName>
        <fullName evidence="4">Short-chain dehydrogenase</fullName>
    </submittedName>
</protein>
<dbReference type="PRINTS" id="PR00081">
    <property type="entry name" value="GDHRDH"/>
</dbReference>
<dbReference type="SUPFAM" id="SSF51735">
    <property type="entry name" value="NAD(P)-binding Rossmann-fold domains"/>
    <property type="match status" value="1"/>
</dbReference>
<dbReference type="OrthoDB" id="191139at2759"/>
<keyword evidence="5" id="KW-1185">Reference proteome</keyword>
<organism evidence="4 5">
    <name type="scientific">Lophiotrema nucula</name>
    <dbReference type="NCBI Taxonomy" id="690887"/>
    <lineage>
        <taxon>Eukaryota</taxon>
        <taxon>Fungi</taxon>
        <taxon>Dikarya</taxon>
        <taxon>Ascomycota</taxon>
        <taxon>Pezizomycotina</taxon>
        <taxon>Dothideomycetes</taxon>
        <taxon>Pleosporomycetidae</taxon>
        <taxon>Pleosporales</taxon>
        <taxon>Lophiotremataceae</taxon>
        <taxon>Lophiotrema</taxon>
    </lineage>
</organism>
<dbReference type="InterPro" id="IPR002347">
    <property type="entry name" value="SDR_fam"/>
</dbReference>
<dbReference type="PANTHER" id="PTHR24320">
    <property type="entry name" value="RETINOL DEHYDROGENASE"/>
    <property type="match status" value="1"/>
</dbReference>
<evidence type="ECO:0000256" key="3">
    <source>
        <dbReference type="ARBA" id="ARBA00023002"/>
    </source>
</evidence>
<dbReference type="GO" id="GO:0016491">
    <property type="term" value="F:oxidoreductase activity"/>
    <property type="evidence" value="ECO:0007669"/>
    <property type="project" value="UniProtKB-KW"/>
</dbReference>
<gene>
    <name evidence="4" type="ORF">BDV96DRAFT_613142</name>
</gene>
<dbReference type="AlphaFoldDB" id="A0A6A5Z5P2"/>
<sequence>MSTLSQMFPPSPTFTEKNLVDLSSKVYIVTGATAGVGLELAKILYSLHATVYIGGRSLSRCQEAANAIKTADPSSKGTIKPFVADLANLATVKGAVAEFLKAEHRLDVLFLNAGVMQPPDGSKTKDGYDLEMGVNCLSNFLFVKLLTPIMEATSSHFCHPNPSVRVVWVASCLDIGTPQGGVQFPSTVAADPSCKPPMAQYMQTKAGIYFLAHEFFQRSETVASVANPSMTNSNRVMHVSLHPGFMRTELQRHMPAAARAVMSVTTKGPKYGAYTELYGGLAPQTENGAFYWPWGRKGEVPEHLIASTKKGENSQSVSEKFYDWCEEQVKSFM</sequence>
<evidence type="ECO:0000313" key="4">
    <source>
        <dbReference type="EMBL" id="KAF2114436.1"/>
    </source>
</evidence>
<reference evidence="4" key="1">
    <citation type="journal article" date="2020" name="Stud. Mycol.">
        <title>101 Dothideomycetes genomes: a test case for predicting lifestyles and emergence of pathogens.</title>
        <authorList>
            <person name="Haridas S."/>
            <person name="Albert R."/>
            <person name="Binder M."/>
            <person name="Bloem J."/>
            <person name="Labutti K."/>
            <person name="Salamov A."/>
            <person name="Andreopoulos B."/>
            <person name="Baker S."/>
            <person name="Barry K."/>
            <person name="Bills G."/>
            <person name="Bluhm B."/>
            <person name="Cannon C."/>
            <person name="Castanera R."/>
            <person name="Culley D."/>
            <person name="Daum C."/>
            <person name="Ezra D."/>
            <person name="Gonzalez J."/>
            <person name="Henrissat B."/>
            <person name="Kuo A."/>
            <person name="Liang C."/>
            <person name="Lipzen A."/>
            <person name="Lutzoni F."/>
            <person name="Magnuson J."/>
            <person name="Mondo S."/>
            <person name="Nolan M."/>
            <person name="Ohm R."/>
            <person name="Pangilinan J."/>
            <person name="Park H.-J."/>
            <person name="Ramirez L."/>
            <person name="Alfaro M."/>
            <person name="Sun H."/>
            <person name="Tritt A."/>
            <person name="Yoshinaga Y."/>
            <person name="Zwiers L.-H."/>
            <person name="Turgeon B."/>
            <person name="Goodwin S."/>
            <person name="Spatafora J."/>
            <person name="Crous P."/>
            <person name="Grigoriev I."/>
        </authorList>
    </citation>
    <scope>NUCLEOTIDE SEQUENCE</scope>
    <source>
        <strain evidence="4">CBS 627.86</strain>
    </source>
</reference>
<dbReference type="EMBL" id="ML977325">
    <property type="protein sequence ID" value="KAF2114436.1"/>
    <property type="molecule type" value="Genomic_DNA"/>
</dbReference>
<accession>A0A6A5Z5P2</accession>
<dbReference type="InterPro" id="IPR036291">
    <property type="entry name" value="NAD(P)-bd_dom_sf"/>
</dbReference>
<dbReference type="Gene3D" id="3.40.50.720">
    <property type="entry name" value="NAD(P)-binding Rossmann-like Domain"/>
    <property type="match status" value="1"/>
</dbReference>
<dbReference type="Proteomes" id="UP000799770">
    <property type="component" value="Unassembled WGS sequence"/>
</dbReference>
<keyword evidence="3" id="KW-0560">Oxidoreductase</keyword>
<comment type="similarity">
    <text evidence="1">Belongs to the short-chain dehydrogenases/reductases (SDR) family.</text>
</comment>
<keyword evidence="2" id="KW-0521">NADP</keyword>
<proteinExistence type="inferred from homology"/>
<dbReference type="Pfam" id="PF00106">
    <property type="entry name" value="adh_short"/>
    <property type="match status" value="1"/>
</dbReference>
<evidence type="ECO:0000256" key="2">
    <source>
        <dbReference type="ARBA" id="ARBA00022857"/>
    </source>
</evidence>
<dbReference type="PANTHER" id="PTHR24320:SF236">
    <property type="entry name" value="SHORT-CHAIN DEHYDROGENASE-RELATED"/>
    <property type="match status" value="1"/>
</dbReference>
<name>A0A6A5Z5P2_9PLEO</name>